<keyword evidence="3" id="KW-1185">Reference proteome</keyword>
<accession>A0AAW0CM58</accession>
<dbReference type="EMBL" id="JAWWNJ010000016">
    <property type="protein sequence ID" value="KAK7039972.1"/>
    <property type="molecule type" value="Genomic_DNA"/>
</dbReference>
<organism evidence="2 3">
    <name type="scientific">Favolaschia claudopus</name>
    <dbReference type="NCBI Taxonomy" id="2862362"/>
    <lineage>
        <taxon>Eukaryota</taxon>
        <taxon>Fungi</taxon>
        <taxon>Dikarya</taxon>
        <taxon>Basidiomycota</taxon>
        <taxon>Agaricomycotina</taxon>
        <taxon>Agaricomycetes</taxon>
        <taxon>Agaricomycetidae</taxon>
        <taxon>Agaricales</taxon>
        <taxon>Marasmiineae</taxon>
        <taxon>Mycenaceae</taxon>
        <taxon>Favolaschia</taxon>
    </lineage>
</organism>
<feature type="chain" id="PRO_5043821863" description="Secreted protein" evidence="1">
    <location>
        <begin position="22"/>
        <end position="70"/>
    </location>
</feature>
<name>A0AAW0CM58_9AGAR</name>
<dbReference type="AlphaFoldDB" id="A0AAW0CM58"/>
<reference evidence="2 3" key="1">
    <citation type="journal article" date="2024" name="J Genomics">
        <title>Draft genome sequencing and assembly of Favolaschia claudopus CIRM-BRFM 2984 isolated from oak limbs.</title>
        <authorList>
            <person name="Navarro D."/>
            <person name="Drula E."/>
            <person name="Chaduli D."/>
            <person name="Cazenave R."/>
            <person name="Ahrendt S."/>
            <person name="Wang J."/>
            <person name="Lipzen A."/>
            <person name="Daum C."/>
            <person name="Barry K."/>
            <person name="Grigoriev I.V."/>
            <person name="Favel A."/>
            <person name="Rosso M.N."/>
            <person name="Martin F."/>
        </authorList>
    </citation>
    <scope>NUCLEOTIDE SEQUENCE [LARGE SCALE GENOMIC DNA]</scope>
    <source>
        <strain evidence="2 3">CIRM-BRFM 2984</strain>
    </source>
</reference>
<evidence type="ECO:0000313" key="2">
    <source>
        <dbReference type="EMBL" id="KAK7039972.1"/>
    </source>
</evidence>
<keyword evidence="1" id="KW-0732">Signal</keyword>
<protein>
    <recommendedName>
        <fullName evidence="4">Secreted protein</fullName>
    </recommendedName>
</protein>
<proteinExistence type="predicted"/>
<sequence>MEPIEMCFGLCFRLLICLTMAGRGGGLEESTIRGLLSLVPGAFRYLSAPSAPLRSFLQVFDHAPYSSHRA</sequence>
<evidence type="ECO:0000313" key="3">
    <source>
        <dbReference type="Proteomes" id="UP001362999"/>
    </source>
</evidence>
<dbReference type="Proteomes" id="UP001362999">
    <property type="component" value="Unassembled WGS sequence"/>
</dbReference>
<gene>
    <name evidence="2" type="ORF">R3P38DRAFT_2902699</name>
</gene>
<evidence type="ECO:0008006" key="4">
    <source>
        <dbReference type="Google" id="ProtNLM"/>
    </source>
</evidence>
<comment type="caution">
    <text evidence="2">The sequence shown here is derived from an EMBL/GenBank/DDBJ whole genome shotgun (WGS) entry which is preliminary data.</text>
</comment>
<feature type="signal peptide" evidence="1">
    <location>
        <begin position="1"/>
        <end position="21"/>
    </location>
</feature>
<evidence type="ECO:0000256" key="1">
    <source>
        <dbReference type="SAM" id="SignalP"/>
    </source>
</evidence>